<keyword evidence="2" id="KW-1185">Reference proteome</keyword>
<protein>
    <submittedName>
        <fullName evidence="1">Uncharacterized protein</fullName>
    </submittedName>
</protein>
<evidence type="ECO:0000313" key="2">
    <source>
        <dbReference type="Proteomes" id="UP000250235"/>
    </source>
</evidence>
<dbReference type="Proteomes" id="UP000250235">
    <property type="component" value="Unassembled WGS sequence"/>
</dbReference>
<evidence type="ECO:0000313" key="1">
    <source>
        <dbReference type="EMBL" id="KZV49825.1"/>
    </source>
</evidence>
<accession>A0A2Z7CTX2</accession>
<organism evidence="1 2">
    <name type="scientific">Dorcoceras hygrometricum</name>
    <dbReference type="NCBI Taxonomy" id="472368"/>
    <lineage>
        <taxon>Eukaryota</taxon>
        <taxon>Viridiplantae</taxon>
        <taxon>Streptophyta</taxon>
        <taxon>Embryophyta</taxon>
        <taxon>Tracheophyta</taxon>
        <taxon>Spermatophyta</taxon>
        <taxon>Magnoliopsida</taxon>
        <taxon>eudicotyledons</taxon>
        <taxon>Gunneridae</taxon>
        <taxon>Pentapetalae</taxon>
        <taxon>asterids</taxon>
        <taxon>lamiids</taxon>
        <taxon>Lamiales</taxon>
        <taxon>Gesneriaceae</taxon>
        <taxon>Didymocarpoideae</taxon>
        <taxon>Trichosporeae</taxon>
        <taxon>Loxocarpinae</taxon>
        <taxon>Dorcoceras</taxon>
    </lineage>
</organism>
<proteinExistence type="predicted"/>
<reference evidence="1 2" key="1">
    <citation type="journal article" date="2015" name="Proc. Natl. Acad. Sci. U.S.A.">
        <title>The resurrection genome of Boea hygrometrica: A blueprint for survival of dehydration.</title>
        <authorList>
            <person name="Xiao L."/>
            <person name="Yang G."/>
            <person name="Zhang L."/>
            <person name="Yang X."/>
            <person name="Zhao S."/>
            <person name="Ji Z."/>
            <person name="Zhou Q."/>
            <person name="Hu M."/>
            <person name="Wang Y."/>
            <person name="Chen M."/>
            <person name="Xu Y."/>
            <person name="Jin H."/>
            <person name="Xiao X."/>
            <person name="Hu G."/>
            <person name="Bao F."/>
            <person name="Hu Y."/>
            <person name="Wan P."/>
            <person name="Li L."/>
            <person name="Deng X."/>
            <person name="Kuang T."/>
            <person name="Xiang C."/>
            <person name="Zhu J.K."/>
            <person name="Oliver M.J."/>
            <person name="He Y."/>
        </authorList>
    </citation>
    <scope>NUCLEOTIDE SEQUENCE [LARGE SCALE GENOMIC DNA]</scope>
    <source>
        <strain evidence="2">cv. XS01</strain>
    </source>
</reference>
<dbReference type="EMBL" id="KQ992856">
    <property type="protein sequence ID" value="KZV49825.1"/>
    <property type="molecule type" value="Genomic_DNA"/>
</dbReference>
<name>A0A2Z7CTX2_9LAMI</name>
<dbReference type="AlphaFoldDB" id="A0A2Z7CTX2"/>
<sequence>MCAGRVSRGKDLSVLMASRDSDRISLENFSDEGGSEIRLSSPNSLDHPRPIFTMNALSWKIYMRKEIDLAEVRALQNGACRRPMNDPWVRPPRKRTE</sequence>
<gene>
    <name evidence="1" type="ORF">F511_34601</name>
</gene>